<proteinExistence type="predicted"/>
<dbReference type="EMBL" id="JANQDX010000006">
    <property type="protein sequence ID" value="KAL0923494.1"/>
    <property type="molecule type" value="Genomic_DNA"/>
</dbReference>
<dbReference type="PANTHER" id="PTHR31286:SF180">
    <property type="entry name" value="OS10G0362600 PROTEIN"/>
    <property type="match status" value="1"/>
</dbReference>
<comment type="caution">
    <text evidence="1">The sequence shown here is derived from an EMBL/GenBank/DDBJ whole genome shotgun (WGS) entry which is preliminary data.</text>
</comment>
<protein>
    <submittedName>
        <fullName evidence="1">Uncharacterized protein</fullName>
    </submittedName>
</protein>
<organism evidence="1 2">
    <name type="scientific">Dendrobium thyrsiflorum</name>
    <name type="common">Pinecone-like raceme dendrobium</name>
    <name type="synonym">Orchid</name>
    <dbReference type="NCBI Taxonomy" id="117978"/>
    <lineage>
        <taxon>Eukaryota</taxon>
        <taxon>Viridiplantae</taxon>
        <taxon>Streptophyta</taxon>
        <taxon>Embryophyta</taxon>
        <taxon>Tracheophyta</taxon>
        <taxon>Spermatophyta</taxon>
        <taxon>Magnoliopsida</taxon>
        <taxon>Liliopsida</taxon>
        <taxon>Asparagales</taxon>
        <taxon>Orchidaceae</taxon>
        <taxon>Epidendroideae</taxon>
        <taxon>Malaxideae</taxon>
        <taxon>Dendrobiinae</taxon>
        <taxon>Dendrobium</taxon>
    </lineage>
</organism>
<keyword evidence="2" id="KW-1185">Reference proteome</keyword>
<accession>A0ABD0VEF5</accession>
<name>A0ABD0VEF5_DENTH</name>
<dbReference type="InterPro" id="IPR040256">
    <property type="entry name" value="At4g02000-like"/>
</dbReference>
<reference evidence="1 2" key="1">
    <citation type="journal article" date="2024" name="Plant Biotechnol. J.">
        <title>Dendrobium thyrsiflorum genome and its molecular insights into genes involved in important horticultural traits.</title>
        <authorList>
            <person name="Chen B."/>
            <person name="Wang J.Y."/>
            <person name="Zheng P.J."/>
            <person name="Li K.L."/>
            <person name="Liang Y.M."/>
            <person name="Chen X.F."/>
            <person name="Zhang C."/>
            <person name="Zhao X."/>
            <person name="He X."/>
            <person name="Zhang G.Q."/>
            <person name="Liu Z.J."/>
            <person name="Xu Q."/>
        </authorList>
    </citation>
    <scope>NUCLEOTIDE SEQUENCE [LARGE SCALE GENOMIC DNA]</scope>
    <source>
        <strain evidence="1">GZMU011</strain>
    </source>
</reference>
<dbReference type="PANTHER" id="PTHR31286">
    <property type="entry name" value="GLYCINE-RICH CELL WALL STRUCTURAL PROTEIN 1.8-LIKE"/>
    <property type="match status" value="1"/>
</dbReference>
<evidence type="ECO:0000313" key="2">
    <source>
        <dbReference type="Proteomes" id="UP001552299"/>
    </source>
</evidence>
<gene>
    <name evidence="1" type="ORF">M5K25_007553</name>
</gene>
<dbReference type="AlphaFoldDB" id="A0ABD0VEF5"/>
<sequence length="520" mass="55562">MAPKLCDPGFLVGSSSSRSFLDVLANSSPGNDFPKLRVSSFRGLPSLWISELEIQALAIPFQFSLVCFFPSKRPSLDSIRRFFFNLKLNGEFLVTLLDSSHILIKLANDLDYCSKPPKIDSAISIGTRPSVACVLVELDITKSYPDKVWLGLEKSGYVQTVVMEEFPPFCASYNYIGHVVSSCRPQVDLFIPIKDSCKVSNNHALINYSPPLSVPSASPMILQVTEELGVVNDQVVMDLALNSANVVIEDLDVGCTASALAPEVLVVENVAGLGNVYVGSFNVANSAVGNRGGGGGGGGWAPALGMVAAGDNASVEVLVEPLLVNCIVDHLASPLAGAIVSIEPEVAAPSSKTLDPCVELPISVQSSSPSPIHLEGKTDIVNIPISVMSNAELKSRMAWSMNNSVLVQSNWLDIDDPNSTPSTTDSEDFGAHVNDNMYSFMVGCIVDQAVLNGGEKKKGKVNPKRNNCWFSHGLSMRWTMLVVGNDEVALYTGIVGNLGRLPLFGWLSPMDGPSLAASVW</sequence>
<dbReference type="Proteomes" id="UP001552299">
    <property type="component" value="Unassembled WGS sequence"/>
</dbReference>
<evidence type="ECO:0000313" key="1">
    <source>
        <dbReference type="EMBL" id="KAL0923494.1"/>
    </source>
</evidence>